<accession>K8E9N2</accession>
<organism evidence="2 3">
    <name type="scientific">Bathycoccus prasinos</name>
    <dbReference type="NCBI Taxonomy" id="41875"/>
    <lineage>
        <taxon>Eukaryota</taxon>
        <taxon>Viridiplantae</taxon>
        <taxon>Chlorophyta</taxon>
        <taxon>Mamiellophyceae</taxon>
        <taxon>Mamiellales</taxon>
        <taxon>Bathycoccaceae</taxon>
        <taxon>Bathycoccus</taxon>
    </lineage>
</organism>
<feature type="region of interest" description="Disordered" evidence="1">
    <location>
        <begin position="1"/>
        <end position="68"/>
    </location>
</feature>
<sequence>MRLVLREETDAREKKKDEKSFEVLNNGNGEAKSRNGGDDDDSDDASNKSPPRSDNSGGGSTTNIEKKKAKIKTTLRKLCAKVPVVLMQRDEDADKAEKEAKALVAKAEGNAMDRLEAIHLTSSSSPVADNSNKIDADVTTATTTTTTTTTAAAAVAITNDENENSSNNTNNSDEEDAATKQQEEDVVIRAIREGVCDVIRIPLARQNSANLWQHCVRNMLRDSGNVKMAEVLRRSGVMPCNKRILGPTTIRAEQNRHNGSDDSSEDTMMPLKASGSEEAINKTDGSGNNDINNNSYEFSGAVVKVPSKTKGKRSQRKFGNRAWSAAASNAQLSSSFDQLHRLDQLVPLHPQQQQSMHQQHQQHHQQQHSMQQQYQQQPQQHVQYQQSQFQPQQPQQQHVQYQQPQQQPLQPQEQPQQQPQQPHNPMARMPSLQQHVGILPKAQRAKISKSKVQQRRLAIKPAHILPAPGPGDHHYHHQQQYYYHHHRQQHQQQPQHGSYIDQTGRVVYYQHPPQQQQHHVQYQQQQQYHHVPPHMQQYQQYPQHNQQQGHLHRVESMPQFPTTTGLNGSPVHRAHPYHPHHQQHHHGSHLHYQNPNGSGSSPALYQQGGQQNFAAGGGPAPQLPLGLKLTKSNSLKDLLRAHEVEKINRAIAADSANANGGSSNGSPTTVANEHPLFNANAFGDDDEEILSLTNMPENVDLNDLSVELDDSYLVF</sequence>
<name>K8E9N2_9CHLO</name>
<dbReference type="OrthoDB" id="6332at13792"/>
<evidence type="ECO:0000313" key="3">
    <source>
        <dbReference type="Proteomes" id="UP000198341"/>
    </source>
</evidence>
<dbReference type="GeneID" id="19018341"/>
<feature type="region of interest" description="Disordered" evidence="1">
    <location>
        <begin position="558"/>
        <end position="619"/>
    </location>
</feature>
<evidence type="ECO:0000256" key="1">
    <source>
        <dbReference type="SAM" id="MobiDB-lite"/>
    </source>
</evidence>
<dbReference type="KEGG" id="bpg:Bathy01g06060"/>
<feature type="region of interest" description="Disordered" evidence="1">
    <location>
        <begin position="350"/>
        <end position="428"/>
    </location>
</feature>
<dbReference type="eggNOG" id="ENOG502QPW5">
    <property type="taxonomic scope" value="Eukaryota"/>
</dbReference>
<dbReference type="STRING" id="41875.K8E9N2"/>
<feature type="compositionally biased region" description="Low complexity" evidence="1">
    <location>
        <begin position="350"/>
        <end position="359"/>
    </location>
</feature>
<proteinExistence type="predicted"/>
<feature type="compositionally biased region" description="Low complexity" evidence="1">
    <location>
        <begin position="156"/>
        <end position="171"/>
    </location>
</feature>
<protein>
    <submittedName>
        <fullName evidence="2">Uncharacterized protein</fullName>
    </submittedName>
</protein>
<dbReference type="AlphaFoldDB" id="K8E9N2"/>
<feature type="compositionally biased region" description="Low complexity" evidence="1">
    <location>
        <begin position="367"/>
        <end position="423"/>
    </location>
</feature>
<evidence type="ECO:0000313" key="2">
    <source>
        <dbReference type="EMBL" id="CCO14442.1"/>
    </source>
</evidence>
<reference evidence="2 3" key="1">
    <citation type="submission" date="2011-10" db="EMBL/GenBank/DDBJ databases">
        <authorList>
            <person name="Genoscope - CEA"/>
        </authorList>
    </citation>
    <scope>NUCLEOTIDE SEQUENCE [LARGE SCALE GENOMIC DNA]</scope>
    <source>
        <strain evidence="2 3">RCC 1105</strain>
    </source>
</reference>
<gene>
    <name evidence="2" type="ORF">Bathy01g06060</name>
</gene>
<feature type="compositionally biased region" description="Basic residues" evidence="1">
    <location>
        <begin position="572"/>
        <end position="589"/>
    </location>
</feature>
<feature type="compositionally biased region" description="Polar residues" evidence="1">
    <location>
        <begin position="594"/>
        <end position="604"/>
    </location>
</feature>
<feature type="region of interest" description="Disordered" evidence="1">
    <location>
        <begin position="156"/>
        <end position="183"/>
    </location>
</feature>
<dbReference type="EMBL" id="FO082278">
    <property type="protein sequence ID" value="CCO14442.1"/>
    <property type="molecule type" value="Genomic_DNA"/>
</dbReference>
<dbReference type="RefSeq" id="XP_007515563.1">
    <property type="nucleotide sequence ID" value="XM_007515501.1"/>
</dbReference>
<feature type="compositionally biased region" description="Basic and acidic residues" evidence="1">
    <location>
        <begin position="1"/>
        <end position="21"/>
    </location>
</feature>
<keyword evidence="3" id="KW-1185">Reference proteome</keyword>
<dbReference type="Proteomes" id="UP000198341">
    <property type="component" value="Chromosome 1"/>
</dbReference>